<evidence type="ECO:0000256" key="6">
    <source>
        <dbReference type="ARBA" id="ARBA00022801"/>
    </source>
</evidence>
<dbReference type="EMBL" id="CP016379">
    <property type="protein sequence ID" value="AZR74229.1"/>
    <property type="molecule type" value="Genomic_DNA"/>
</dbReference>
<proteinExistence type="inferred from homology"/>
<evidence type="ECO:0000256" key="2">
    <source>
        <dbReference type="ARBA" id="ARBA00004954"/>
    </source>
</evidence>
<dbReference type="RefSeq" id="WP_127017585.1">
    <property type="nucleotide sequence ID" value="NZ_CP016379.1"/>
</dbReference>
<dbReference type="PIRSF" id="PIRSF000414">
    <property type="entry name" value="AICARFT_IMPCHas"/>
    <property type="match status" value="1"/>
</dbReference>
<dbReference type="Proteomes" id="UP000267250">
    <property type="component" value="Chromosome"/>
</dbReference>
<dbReference type="InterPro" id="IPR036914">
    <property type="entry name" value="MGS-like_dom_sf"/>
</dbReference>
<keyword evidence="7 10" id="KW-0511">Multifunctional enzyme</keyword>
<comment type="catalytic activity">
    <reaction evidence="9 10">
        <text>IMP + H2O = 5-formamido-1-(5-phospho-D-ribosyl)imidazole-4-carboxamide</text>
        <dbReference type="Rhea" id="RHEA:18445"/>
        <dbReference type="ChEBI" id="CHEBI:15377"/>
        <dbReference type="ChEBI" id="CHEBI:58053"/>
        <dbReference type="ChEBI" id="CHEBI:58467"/>
        <dbReference type="EC" id="3.5.4.10"/>
    </reaction>
</comment>
<gene>
    <name evidence="10" type="primary">purH</name>
    <name evidence="12" type="ORF">BBF96_12970</name>
</gene>
<evidence type="ECO:0000256" key="1">
    <source>
        <dbReference type="ARBA" id="ARBA00004844"/>
    </source>
</evidence>
<dbReference type="PROSITE" id="PS51855">
    <property type="entry name" value="MGS"/>
    <property type="match status" value="1"/>
</dbReference>
<dbReference type="FunFam" id="3.40.50.1380:FF:000001">
    <property type="entry name" value="Bifunctional purine biosynthesis protein PurH"/>
    <property type="match status" value="1"/>
</dbReference>
<dbReference type="Pfam" id="PF02142">
    <property type="entry name" value="MGS"/>
    <property type="match status" value="1"/>
</dbReference>
<feature type="domain" description="MGS-like" evidence="11">
    <location>
        <begin position="1"/>
        <end position="144"/>
    </location>
</feature>
<protein>
    <recommendedName>
        <fullName evidence="10">Bifunctional purine biosynthesis protein PurH</fullName>
    </recommendedName>
    <domain>
        <recommendedName>
            <fullName evidence="10">Phosphoribosylaminoimidazolecarboxamide formyltransferase</fullName>
            <ecNumber evidence="10">2.1.2.3</ecNumber>
        </recommendedName>
        <alternativeName>
            <fullName evidence="10">AICAR transformylase</fullName>
        </alternativeName>
    </domain>
    <domain>
        <recommendedName>
            <fullName evidence="10">IMP cyclohydrolase</fullName>
            <ecNumber evidence="10">3.5.4.10</ecNumber>
        </recommendedName>
        <alternativeName>
            <fullName evidence="10">ATIC</fullName>
        </alternativeName>
        <alternativeName>
            <fullName evidence="10">IMP synthase</fullName>
        </alternativeName>
        <alternativeName>
            <fullName evidence="10">Inosinicase</fullName>
        </alternativeName>
    </domain>
</protein>
<dbReference type="GO" id="GO:0006189">
    <property type="term" value="P:'de novo' IMP biosynthetic process"/>
    <property type="evidence" value="ECO:0007669"/>
    <property type="project" value="UniProtKB-UniRule"/>
</dbReference>
<dbReference type="GO" id="GO:0004643">
    <property type="term" value="F:phosphoribosylaminoimidazolecarboxamide formyltransferase activity"/>
    <property type="evidence" value="ECO:0007669"/>
    <property type="project" value="UniProtKB-UniRule"/>
</dbReference>
<dbReference type="SMART" id="SM00851">
    <property type="entry name" value="MGS"/>
    <property type="match status" value="1"/>
</dbReference>
<name>A0A3Q9HS04_9FIRM</name>
<dbReference type="OrthoDB" id="9802065at2"/>
<evidence type="ECO:0000256" key="5">
    <source>
        <dbReference type="ARBA" id="ARBA00022755"/>
    </source>
</evidence>
<evidence type="ECO:0000256" key="10">
    <source>
        <dbReference type="HAMAP-Rule" id="MF_00139"/>
    </source>
</evidence>
<dbReference type="InterPro" id="IPR016193">
    <property type="entry name" value="Cytidine_deaminase-like"/>
</dbReference>
<reference evidence="12 13" key="1">
    <citation type="submission" date="2016-07" db="EMBL/GenBank/DDBJ databases">
        <title>Genome and transcriptome analysis of iron-reducing fermentative bacteria Anoxybacter fermentans.</title>
        <authorList>
            <person name="Zeng X."/>
            <person name="Shao Z."/>
        </authorList>
    </citation>
    <scope>NUCLEOTIDE SEQUENCE [LARGE SCALE GENOMIC DNA]</scope>
    <source>
        <strain evidence="12 13">DY22613</strain>
    </source>
</reference>
<dbReference type="Gene3D" id="3.40.140.20">
    <property type="match status" value="2"/>
</dbReference>
<keyword evidence="5 10" id="KW-0658">Purine biosynthesis</keyword>
<dbReference type="SMART" id="SM00798">
    <property type="entry name" value="AICARFT_IMPCHas"/>
    <property type="match status" value="1"/>
</dbReference>
<dbReference type="NCBIfam" id="NF002049">
    <property type="entry name" value="PRK00881.1"/>
    <property type="match status" value="1"/>
</dbReference>
<dbReference type="CDD" id="cd01421">
    <property type="entry name" value="IMPCH"/>
    <property type="match status" value="1"/>
</dbReference>
<dbReference type="GO" id="GO:0005829">
    <property type="term" value="C:cytosol"/>
    <property type="evidence" value="ECO:0007669"/>
    <property type="project" value="TreeGrafter"/>
</dbReference>
<dbReference type="Pfam" id="PF01808">
    <property type="entry name" value="AICARFT_IMPCHas"/>
    <property type="match status" value="1"/>
</dbReference>
<dbReference type="InterPro" id="IPR024051">
    <property type="entry name" value="AICAR_Tfase_dup_dom_sf"/>
</dbReference>
<dbReference type="InterPro" id="IPR002695">
    <property type="entry name" value="PurH-like"/>
</dbReference>
<dbReference type="UniPathway" id="UPA00074">
    <property type="reaction ID" value="UER00133"/>
</dbReference>
<comment type="similarity">
    <text evidence="3 10">Belongs to the PurH family.</text>
</comment>
<dbReference type="NCBIfam" id="TIGR00355">
    <property type="entry name" value="purH"/>
    <property type="match status" value="1"/>
</dbReference>
<dbReference type="GO" id="GO:0003937">
    <property type="term" value="F:IMP cyclohydrolase activity"/>
    <property type="evidence" value="ECO:0007669"/>
    <property type="project" value="UniProtKB-UniRule"/>
</dbReference>
<evidence type="ECO:0000313" key="12">
    <source>
        <dbReference type="EMBL" id="AZR74229.1"/>
    </source>
</evidence>
<dbReference type="PANTHER" id="PTHR11692">
    <property type="entry name" value="BIFUNCTIONAL PURINE BIOSYNTHESIS PROTEIN PURH"/>
    <property type="match status" value="1"/>
</dbReference>
<organism evidence="12 13">
    <name type="scientific">Anoxybacter fermentans</name>
    <dbReference type="NCBI Taxonomy" id="1323375"/>
    <lineage>
        <taxon>Bacteria</taxon>
        <taxon>Bacillati</taxon>
        <taxon>Bacillota</taxon>
        <taxon>Clostridia</taxon>
        <taxon>Halanaerobiales</taxon>
        <taxon>Anoxybacter</taxon>
    </lineage>
</organism>
<dbReference type="HAMAP" id="MF_00139">
    <property type="entry name" value="PurH"/>
    <property type="match status" value="1"/>
</dbReference>
<keyword evidence="13" id="KW-1185">Reference proteome</keyword>
<evidence type="ECO:0000256" key="4">
    <source>
        <dbReference type="ARBA" id="ARBA00022679"/>
    </source>
</evidence>
<keyword evidence="6 10" id="KW-0378">Hydrolase</keyword>
<dbReference type="KEGG" id="aft:BBF96_12970"/>
<evidence type="ECO:0000256" key="3">
    <source>
        <dbReference type="ARBA" id="ARBA00007667"/>
    </source>
</evidence>
<dbReference type="InterPro" id="IPR011607">
    <property type="entry name" value="MGS-like_dom"/>
</dbReference>
<keyword evidence="4 10" id="KW-0808">Transferase</keyword>
<comment type="catalytic activity">
    <reaction evidence="8 10">
        <text>(6R)-10-formyltetrahydrofolate + 5-amino-1-(5-phospho-beta-D-ribosyl)imidazole-4-carboxamide = 5-formamido-1-(5-phospho-D-ribosyl)imidazole-4-carboxamide + (6S)-5,6,7,8-tetrahydrofolate</text>
        <dbReference type="Rhea" id="RHEA:22192"/>
        <dbReference type="ChEBI" id="CHEBI:57453"/>
        <dbReference type="ChEBI" id="CHEBI:58467"/>
        <dbReference type="ChEBI" id="CHEBI:58475"/>
        <dbReference type="ChEBI" id="CHEBI:195366"/>
        <dbReference type="EC" id="2.1.2.3"/>
    </reaction>
</comment>
<dbReference type="FunFam" id="3.40.140.20:FF:000001">
    <property type="entry name" value="Bifunctional purine biosynthesis protein PurH"/>
    <property type="match status" value="1"/>
</dbReference>
<evidence type="ECO:0000313" key="13">
    <source>
        <dbReference type="Proteomes" id="UP000267250"/>
    </source>
</evidence>
<evidence type="ECO:0000259" key="11">
    <source>
        <dbReference type="PROSITE" id="PS51855"/>
    </source>
</evidence>
<comment type="pathway">
    <text evidence="2 10">Purine metabolism; IMP biosynthesis via de novo pathway; 5-formamido-1-(5-phospho-D-ribosyl)imidazole-4-carboxamide from 5-amino-1-(5-phospho-D-ribosyl)imidazole-4-carboxamide (10-formyl THF route): step 1/1.</text>
</comment>
<evidence type="ECO:0000256" key="9">
    <source>
        <dbReference type="ARBA" id="ARBA00050687"/>
    </source>
</evidence>
<dbReference type="EC" id="2.1.2.3" evidence="10"/>
<dbReference type="SUPFAM" id="SSF53927">
    <property type="entry name" value="Cytidine deaminase-like"/>
    <property type="match status" value="1"/>
</dbReference>
<dbReference type="FunFam" id="3.40.140.20:FF:000002">
    <property type="entry name" value="Bifunctional purine biosynthesis protein PurH"/>
    <property type="match status" value="1"/>
</dbReference>
<dbReference type="EC" id="3.5.4.10" evidence="10"/>
<comment type="domain">
    <text evidence="10">The IMP cyclohydrolase activity resides in the N-terminal region.</text>
</comment>
<sequence length="525" mass="57575">MKRALISVSNKEGIVEFAKGLKELGIEIISTGGTAKILEEAGLKIIQISEITRFPEMMDGRVKTLHPNVHGGILARRSNPNDLKELAELGIETIDLVVVNLYPFAETIAKDDVDLDEALENIDIGGPTLIRAAAKNFKDVAVVVDQADYPIILEELRSSGGELSFKTRLKLAGKAFNHTANYDAMIDNYFMGLLKKETEEMFPERMQIRLEKVMDLRYGENPHQKAAFYREIGAPAFNSVSTAKQLHGKELSFNNLNDANGALELVREFIEPAAVIIKHANPCGAAVAENLAEAYKKAYEGDPVSAYGSIVAVNRPIDLTTAKAMTGKDKFIEVILAPSYEPEALTVLKERWKNVRILEVGKLLTYPELPASLPIFDLKRIQGGLLVQELDREDLIEEELKVVTSVQPEKKELSDLRLAWKIVKHVKSNAIVLVKDGALVGVGAGQMSRVDAMEIAINKAGERAKGAVAASDAFFPFRDGIDLAAKAGVRAIIQPGGSIRDEEVIAACNEHGIAMLFTGMRHFKH</sequence>
<dbReference type="SUPFAM" id="SSF52335">
    <property type="entry name" value="Methylglyoxal synthase-like"/>
    <property type="match status" value="1"/>
</dbReference>
<evidence type="ECO:0000256" key="8">
    <source>
        <dbReference type="ARBA" id="ARBA00050488"/>
    </source>
</evidence>
<comment type="pathway">
    <text evidence="1 10">Purine metabolism; IMP biosynthesis via de novo pathway; IMP from 5-formamido-1-(5-phospho-D-ribosyl)imidazole-4-carboxamide: step 1/1.</text>
</comment>
<evidence type="ECO:0000256" key="7">
    <source>
        <dbReference type="ARBA" id="ARBA00023268"/>
    </source>
</evidence>
<dbReference type="PANTHER" id="PTHR11692:SF0">
    <property type="entry name" value="BIFUNCTIONAL PURINE BIOSYNTHESIS PROTEIN ATIC"/>
    <property type="match status" value="1"/>
</dbReference>
<dbReference type="AlphaFoldDB" id="A0A3Q9HS04"/>
<accession>A0A3Q9HS04</accession>
<dbReference type="Gene3D" id="3.40.50.1380">
    <property type="entry name" value="Methylglyoxal synthase-like domain"/>
    <property type="match status" value="1"/>
</dbReference>